<keyword evidence="2" id="KW-1185">Reference proteome</keyword>
<comment type="caution">
    <text evidence="1">The sequence shown here is derived from an EMBL/GenBank/DDBJ whole genome shotgun (WGS) entry which is preliminary data.</text>
</comment>
<dbReference type="EMBL" id="CM024809">
    <property type="protein sequence ID" value="KAG8005912.1"/>
    <property type="molecule type" value="Genomic_DNA"/>
</dbReference>
<organism evidence="1 2">
    <name type="scientific">Nibea albiflora</name>
    <name type="common">Yellow drum</name>
    <name type="synonym">Corvina albiflora</name>
    <dbReference type="NCBI Taxonomy" id="240163"/>
    <lineage>
        <taxon>Eukaryota</taxon>
        <taxon>Metazoa</taxon>
        <taxon>Chordata</taxon>
        <taxon>Craniata</taxon>
        <taxon>Vertebrata</taxon>
        <taxon>Euteleostomi</taxon>
        <taxon>Actinopterygii</taxon>
        <taxon>Neopterygii</taxon>
        <taxon>Teleostei</taxon>
        <taxon>Neoteleostei</taxon>
        <taxon>Acanthomorphata</taxon>
        <taxon>Eupercaria</taxon>
        <taxon>Sciaenidae</taxon>
        <taxon>Nibea</taxon>
    </lineage>
</organism>
<evidence type="ECO:0000313" key="1">
    <source>
        <dbReference type="EMBL" id="KAG8005912.1"/>
    </source>
</evidence>
<reference evidence="1" key="1">
    <citation type="submission" date="2020-04" db="EMBL/GenBank/DDBJ databases">
        <title>A chromosome-scale assembly and high-density genetic map of the yellow drum (Nibea albiflora) genome.</title>
        <authorList>
            <person name="Xu D."/>
            <person name="Zhang W."/>
            <person name="Chen R."/>
            <person name="Tan P."/>
            <person name="Wang L."/>
            <person name="Song H."/>
            <person name="Tian L."/>
            <person name="Zhu Q."/>
            <person name="Wang B."/>
        </authorList>
    </citation>
    <scope>NUCLEOTIDE SEQUENCE</scope>
    <source>
        <strain evidence="1">ZJHYS-2018</strain>
    </source>
</reference>
<evidence type="ECO:0000313" key="2">
    <source>
        <dbReference type="Proteomes" id="UP000805704"/>
    </source>
</evidence>
<dbReference type="Proteomes" id="UP000805704">
    <property type="component" value="Chromosome 21"/>
</dbReference>
<name>A0ACB7EUU3_NIBAL</name>
<accession>A0ACB7EUU3</accession>
<protein>
    <submittedName>
        <fullName evidence="1">Butyrophilin subfamily 2 member A1</fullName>
    </submittedName>
</protein>
<gene>
    <name evidence="1" type="primary">BTN2A1.16</name>
    <name evidence="1" type="ORF">GBF38_004972</name>
</gene>
<proteinExistence type="predicted"/>
<sequence>VSTVVEVLVLLAARVDLSCFAHKAAFPRISPDRLQFFEYESVTVSCEGFSSLTEWRVMTKLNTVISPNSSNWDSSAASCTIEPAFERHSGEYWCEDAEGQTSGVLNISITAGSVILDFPARPVIEGSDVILHCRKDKTQSKHIADFYKDDLHLVTSYENNLIIQNVSKSDEGLYKCRISGAGESPESRLTVVTQSKSAYEEILSHGVSSDLSLLWIVLGVVLVAVVLSVMGQILCRKNKGQFQVVGPVQPLIVTIGEDVILPCHLKPAVDAVGMTIEWARLDLSPRFVHVWHQRKDLHVNQHPSYKGRTSVSINNLQHGDISLTLTEVRISDEGTYRCYLPDGKKDSTVQLVVGTASSLLISLAGIDKSSGGLVLQCEAKGWYPEPELFWLDGEGNLLSAGPTETVRGPDDLYTVSRRLTVRKSDSFTCRVQQKNINQTRETHFYVPETQQLMDKSEEMKNTKEVMVNKLKNQKDQLNELKKRVKKGLENKEEKFQSLLMEIKDEKSMIAQYNDLKQISHEYKDGLTETERVLDKLVQETEKLLATTQNPEKKKEEKMDEEKRTMLRSSS</sequence>
<feature type="non-terminal residue" evidence="1">
    <location>
        <position position="1"/>
    </location>
</feature>